<dbReference type="OrthoDB" id="9801272at2"/>
<evidence type="ECO:0000256" key="3">
    <source>
        <dbReference type="ARBA" id="ARBA00049026"/>
    </source>
</evidence>
<accession>A0A5P8E484</accession>
<dbReference type="PIRSF" id="PIRSF006815">
    <property type="entry name" value="GcvPA"/>
    <property type="match status" value="1"/>
</dbReference>
<dbReference type="PANTHER" id="PTHR42806">
    <property type="entry name" value="GLYCINE CLEAVAGE SYSTEM P-PROTEIN"/>
    <property type="match status" value="1"/>
</dbReference>
<organism evidence="6 7">
    <name type="scientific">Pseudoprevotella muciniphila</name>
    <dbReference type="NCBI Taxonomy" id="2133944"/>
    <lineage>
        <taxon>Bacteria</taxon>
        <taxon>Pseudomonadati</taxon>
        <taxon>Bacteroidota</taxon>
        <taxon>Bacteroidia</taxon>
        <taxon>Bacteroidales</taxon>
        <taxon>Prevotellaceae</taxon>
        <taxon>Pseudoprevotella</taxon>
    </lineage>
</organism>
<dbReference type="CDD" id="cd00613">
    <property type="entry name" value="GDC-P"/>
    <property type="match status" value="1"/>
</dbReference>
<dbReference type="GO" id="GO:0019464">
    <property type="term" value="P:glycine decarboxylation via glycine cleavage system"/>
    <property type="evidence" value="ECO:0007669"/>
    <property type="project" value="UniProtKB-UniRule"/>
</dbReference>
<dbReference type="SUPFAM" id="SSF53383">
    <property type="entry name" value="PLP-dependent transferases"/>
    <property type="match status" value="1"/>
</dbReference>
<evidence type="ECO:0000313" key="6">
    <source>
        <dbReference type="EMBL" id="QFQ11720.1"/>
    </source>
</evidence>
<dbReference type="Pfam" id="PF02347">
    <property type="entry name" value="GDC-P"/>
    <property type="match status" value="1"/>
</dbReference>
<dbReference type="InterPro" id="IPR023010">
    <property type="entry name" value="GcvPA"/>
</dbReference>
<comment type="subunit">
    <text evidence="4">The glycine cleavage system is composed of four proteins: P, T, L and H. In this organism, the P 'protein' is a heterodimer of two subunits.</text>
</comment>
<dbReference type="EMBL" id="CP033459">
    <property type="protein sequence ID" value="QFQ11720.1"/>
    <property type="molecule type" value="Genomic_DNA"/>
</dbReference>
<evidence type="ECO:0000256" key="2">
    <source>
        <dbReference type="ARBA" id="ARBA00023002"/>
    </source>
</evidence>
<dbReference type="InterPro" id="IPR049315">
    <property type="entry name" value="GDC-P_N"/>
</dbReference>
<dbReference type="PANTHER" id="PTHR42806:SF1">
    <property type="entry name" value="GLYCINE DEHYDROGENASE (DECARBOXYLATING)"/>
    <property type="match status" value="1"/>
</dbReference>
<dbReference type="InterPro" id="IPR015421">
    <property type="entry name" value="PyrdxlP-dep_Trfase_major"/>
</dbReference>
<evidence type="ECO:0000256" key="4">
    <source>
        <dbReference type="HAMAP-Rule" id="MF_00712"/>
    </source>
</evidence>
<comment type="similarity">
    <text evidence="4">Belongs to the GcvP family. N-terminal subunit subfamily.</text>
</comment>
<evidence type="ECO:0000259" key="5">
    <source>
        <dbReference type="Pfam" id="PF02347"/>
    </source>
</evidence>
<keyword evidence="2 4" id="KW-0560">Oxidoreductase</keyword>
<protein>
    <recommendedName>
        <fullName evidence="4">Probable glycine dehydrogenase (decarboxylating) subunit 1</fullName>
        <ecNumber evidence="4">1.4.4.2</ecNumber>
    </recommendedName>
    <alternativeName>
        <fullName evidence="4">Glycine cleavage system P-protein subunit 1</fullName>
    </alternativeName>
    <alternativeName>
        <fullName evidence="4">Glycine decarboxylase subunit 1</fullName>
    </alternativeName>
    <alternativeName>
        <fullName evidence="4">Glycine dehydrogenase (aminomethyl-transferring) subunit 1</fullName>
    </alternativeName>
</protein>
<dbReference type="KEGG" id="alq:C7Y71_001025"/>
<dbReference type="Gene3D" id="3.40.640.10">
    <property type="entry name" value="Type I PLP-dependent aspartate aminotransferase-like (Major domain)"/>
    <property type="match status" value="1"/>
</dbReference>
<sequence>MHRYFPHTDEDIRQMLDLIGVKSLDDLFAEIPEELKLKGELNLPEGKSEAEIRSIFARLSAMNKPLTCFAGAGAYDHYTPSVIPYITSRSEFLTSYTPYQAEISQGTLMYIFEYQTMMSNLTGMDVSNASMYDGATATAEAMMMTCAASKKRNRVLASGTLNPAVLDVLKTYAHFHGINLEIVPAKDGQSDRKSISAKLAEGDVAGLIVAQPNYYGIVEDFTGLADECHTQKTLLVITGPASPLGVLKSPGEWGADIACGDAQSLGLPLNYGGPYIGYLCVKSALIRKMPGRIVGQTEDTEGKRTFVLTMQAREQHIRREKATSNICTAQGIMCLYVAIYLSLMGPKGLVEVNDISMKNAHYLCDALVGTGHFKLTYDAPFLNEFCLTYDGDVDALIKKCAEEGILAGVKVDNNKLLVAVTEQRTKAEMDLLVSLAK</sequence>
<evidence type="ECO:0000313" key="7">
    <source>
        <dbReference type="Proteomes" id="UP000249375"/>
    </source>
</evidence>
<dbReference type="RefSeq" id="WP_111897904.1">
    <property type="nucleotide sequence ID" value="NZ_CP033459.1"/>
</dbReference>
<gene>
    <name evidence="4" type="primary">gcvPA</name>
    <name evidence="6" type="ORF">C7Y71_001025</name>
</gene>
<dbReference type="AlphaFoldDB" id="A0A5P8E484"/>
<dbReference type="GO" id="GO:0004375">
    <property type="term" value="F:glycine dehydrogenase (decarboxylating) activity"/>
    <property type="evidence" value="ECO:0007669"/>
    <property type="project" value="UniProtKB-EC"/>
</dbReference>
<name>A0A5P8E484_9BACT</name>
<comment type="catalytic activity">
    <reaction evidence="3 4">
        <text>N(6)-[(R)-lipoyl]-L-lysyl-[glycine-cleavage complex H protein] + glycine + H(+) = N(6)-[(R)-S(8)-aminomethyldihydrolipoyl]-L-lysyl-[glycine-cleavage complex H protein] + CO2</text>
        <dbReference type="Rhea" id="RHEA:24304"/>
        <dbReference type="Rhea" id="RHEA-COMP:10494"/>
        <dbReference type="Rhea" id="RHEA-COMP:10495"/>
        <dbReference type="ChEBI" id="CHEBI:15378"/>
        <dbReference type="ChEBI" id="CHEBI:16526"/>
        <dbReference type="ChEBI" id="CHEBI:57305"/>
        <dbReference type="ChEBI" id="CHEBI:83099"/>
        <dbReference type="ChEBI" id="CHEBI:83143"/>
        <dbReference type="EC" id="1.4.4.2"/>
    </reaction>
</comment>
<comment type="function">
    <text evidence="1 4">The glycine cleavage system catalyzes the degradation of glycine. The P protein binds the alpha-amino group of glycine through its pyridoxal phosphate cofactor; CO(2) is released and the remaining methylamine moiety is then transferred to the lipoamide cofactor of the H protein.</text>
</comment>
<proteinExistence type="inferred from homology"/>
<dbReference type="GO" id="GO:0009116">
    <property type="term" value="P:nucleoside metabolic process"/>
    <property type="evidence" value="ECO:0007669"/>
    <property type="project" value="InterPro"/>
</dbReference>
<keyword evidence="7" id="KW-1185">Reference proteome</keyword>
<dbReference type="NCBIfam" id="NF001696">
    <property type="entry name" value="PRK00451.1"/>
    <property type="match status" value="1"/>
</dbReference>
<dbReference type="InterPro" id="IPR020581">
    <property type="entry name" value="GDC_P"/>
</dbReference>
<reference evidence="6 7" key="1">
    <citation type="submission" date="2018-11" db="EMBL/GenBank/DDBJ databases">
        <authorList>
            <person name="Na S.W."/>
            <person name="Baik M."/>
        </authorList>
    </citation>
    <scope>NUCLEOTIDE SEQUENCE [LARGE SCALE GENOMIC DNA]</scope>
    <source>
        <strain evidence="6 7">E39</strain>
    </source>
</reference>
<dbReference type="EC" id="1.4.4.2" evidence="4"/>
<feature type="domain" description="Glycine cleavage system P-protein N-terminal" evidence="5">
    <location>
        <begin position="2"/>
        <end position="433"/>
    </location>
</feature>
<dbReference type="HAMAP" id="MF_00712">
    <property type="entry name" value="GcvPA"/>
    <property type="match status" value="1"/>
</dbReference>
<dbReference type="Proteomes" id="UP000249375">
    <property type="component" value="Chromosome"/>
</dbReference>
<dbReference type="InterPro" id="IPR015424">
    <property type="entry name" value="PyrdxlP-dep_Trfase"/>
</dbReference>
<dbReference type="Gene3D" id="3.90.1150.10">
    <property type="entry name" value="Aspartate Aminotransferase, domain 1"/>
    <property type="match status" value="1"/>
</dbReference>
<dbReference type="InterPro" id="IPR015422">
    <property type="entry name" value="PyrdxlP-dep_Trfase_small"/>
</dbReference>
<evidence type="ECO:0000256" key="1">
    <source>
        <dbReference type="ARBA" id="ARBA00003788"/>
    </source>
</evidence>